<feature type="domain" description="Beta-ketoacyl-[acyl-carrier-protein] synthase III N-terminal" evidence="4">
    <location>
        <begin position="137"/>
        <end position="214"/>
    </location>
</feature>
<dbReference type="InterPro" id="IPR016039">
    <property type="entry name" value="Thiolase-like"/>
</dbReference>
<accession>A0A540X6E5</accession>
<keyword evidence="6" id="KW-1185">Reference proteome</keyword>
<gene>
    <name evidence="5" type="ORF">FJV41_06570</name>
</gene>
<dbReference type="RefSeq" id="WP_141641550.1">
    <property type="nucleotide sequence ID" value="NZ_VIFM01000017.1"/>
</dbReference>
<organism evidence="5 6">
    <name type="scientific">Myxococcus llanfairpwllgwyngyllgogerychwyrndrobwllllantysiliogogogochensis</name>
    <dbReference type="NCBI Taxonomy" id="2590453"/>
    <lineage>
        <taxon>Bacteria</taxon>
        <taxon>Pseudomonadati</taxon>
        <taxon>Myxococcota</taxon>
        <taxon>Myxococcia</taxon>
        <taxon>Myxococcales</taxon>
        <taxon>Cystobacterineae</taxon>
        <taxon>Myxococcaceae</taxon>
        <taxon>Myxococcus</taxon>
    </lineage>
</organism>
<evidence type="ECO:0000313" key="6">
    <source>
        <dbReference type="Proteomes" id="UP000315369"/>
    </source>
</evidence>
<dbReference type="GO" id="GO:0006633">
    <property type="term" value="P:fatty acid biosynthetic process"/>
    <property type="evidence" value="ECO:0007669"/>
    <property type="project" value="InterPro"/>
</dbReference>
<evidence type="ECO:0000313" key="5">
    <source>
        <dbReference type="EMBL" id="TQF16813.1"/>
    </source>
</evidence>
<feature type="domain" description="Beta-ketoacyl-[acyl-carrier-protein] synthase III C-terminal" evidence="3">
    <location>
        <begin position="272"/>
        <end position="347"/>
    </location>
</feature>
<evidence type="ECO:0000256" key="1">
    <source>
        <dbReference type="ARBA" id="ARBA00022679"/>
    </source>
</evidence>
<dbReference type="Proteomes" id="UP000315369">
    <property type="component" value="Unassembled WGS sequence"/>
</dbReference>
<name>A0A540X6E5_9BACT</name>
<dbReference type="EMBL" id="VIFM01000017">
    <property type="protein sequence ID" value="TQF16813.1"/>
    <property type="molecule type" value="Genomic_DNA"/>
</dbReference>
<dbReference type="OrthoDB" id="5494184at2"/>
<dbReference type="InterPro" id="IPR013751">
    <property type="entry name" value="ACP_syn_III_N"/>
</dbReference>
<evidence type="ECO:0000259" key="3">
    <source>
        <dbReference type="Pfam" id="PF08541"/>
    </source>
</evidence>
<dbReference type="PANTHER" id="PTHR34069">
    <property type="entry name" value="3-OXOACYL-[ACYL-CARRIER-PROTEIN] SYNTHASE 3"/>
    <property type="match status" value="1"/>
</dbReference>
<comment type="caution">
    <text evidence="5">The sequence shown here is derived from an EMBL/GenBank/DDBJ whole genome shotgun (WGS) entry which is preliminary data.</text>
</comment>
<dbReference type="GO" id="GO:0044550">
    <property type="term" value="P:secondary metabolite biosynthetic process"/>
    <property type="evidence" value="ECO:0007669"/>
    <property type="project" value="TreeGrafter"/>
</dbReference>
<evidence type="ECO:0000256" key="2">
    <source>
        <dbReference type="ARBA" id="ARBA00023315"/>
    </source>
</evidence>
<keyword evidence="1" id="KW-0808">Transferase</keyword>
<dbReference type="InterPro" id="IPR013747">
    <property type="entry name" value="ACP_syn_III_C"/>
</dbReference>
<dbReference type="SUPFAM" id="SSF53901">
    <property type="entry name" value="Thiolase-like"/>
    <property type="match status" value="1"/>
</dbReference>
<keyword evidence="2" id="KW-0012">Acyltransferase</keyword>
<sequence>MKVLEPRLGIQVLGHGRSWPGTRTVSNAELLARDTEQHGRSAQTLEALGRKLQARLGFGQRYLARLPGALPGESPLAPGDEETSESLALTATRRALGGHGGADIEALIHGTTTTSRYTGSQAAAILGRLDSHAAAYELKAGCSTSLASLHLAMSLLGSGYNNVMVSCAETLSKVMNPALKETWFILADGGAALWLRREPTSPDFEVRQCLYATDGTLVDLYTTPGRLPPDRNVLEQGGYAMAGDGTRLREEALRRYLEMLRAMFPGGQGLARVRWVVAHQINRKLIEQVCAEGGLQARLVWSADRVGNIGGASVLFSLSEALEQGLFAPGDSVLLMSVGGGLSFAMQHWVKQ</sequence>
<dbReference type="Gene3D" id="3.40.47.10">
    <property type="match status" value="1"/>
</dbReference>
<dbReference type="AlphaFoldDB" id="A0A540X6E5"/>
<dbReference type="PANTHER" id="PTHR34069:SF2">
    <property type="entry name" value="BETA-KETOACYL-[ACYL-CARRIER-PROTEIN] SYNTHASE III"/>
    <property type="match status" value="1"/>
</dbReference>
<evidence type="ECO:0000259" key="4">
    <source>
        <dbReference type="Pfam" id="PF08545"/>
    </source>
</evidence>
<dbReference type="GO" id="GO:0004315">
    <property type="term" value="F:3-oxoacyl-[acyl-carrier-protein] synthase activity"/>
    <property type="evidence" value="ECO:0007669"/>
    <property type="project" value="InterPro"/>
</dbReference>
<proteinExistence type="predicted"/>
<dbReference type="Pfam" id="PF08545">
    <property type="entry name" value="ACP_syn_III"/>
    <property type="match status" value="1"/>
</dbReference>
<reference evidence="5 6" key="1">
    <citation type="submission" date="2019-06" db="EMBL/GenBank/DDBJ databases">
        <authorList>
            <person name="Livingstone P."/>
            <person name="Whitworth D."/>
        </authorList>
    </citation>
    <scope>NUCLEOTIDE SEQUENCE [LARGE SCALE GENOMIC DNA]</scope>
    <source>
        <strain evidence="5 6">AM401</strain>
    </source>
</reference>
<protein>
    <submittedName>
        <fullName evidence="5">3-oxoacyl-ACP synthase</fullName>
    </submittedName>
</protein>
<dbReference type="Pfam" id="PF08541">
    <property type="entry name" value="ACP_syn_III_C"/>
    <property type="match status" value="1"/>
</dbReference>